<reference evidence="1 2" key="1">
    <citation type="submission" date="2017-01" db="EMBL/GenBank/DDBJ databases">
        <title>Trade-off between light-utilization and light-protection in marine flavobacteria.</title>
        <authorList>
            <person name="Kumagai Y."/>
            <person name="Yoshizawa S."/>
            <person name="Kogure K."/>
            <person name="Iwasaki W."/>
        </authorList>
    </citation>
    <scope>NUCLEOTIDE SEQUENCE [LARGE SCALE GENOMIC DNA]</scope>
    <source>
        <strain evidence="1 2">KCTC 32109</strain>
    </source>
</reference>
<dbReference type="AlphaFoldDB" id="A0A2S7UE38"/>
<dbReference type="EMBL" id="MTPW01000001">
    <property type="protein sequence ID" value="PQJ33205.1"/>
    <property type="molecule type" value="Genomic_DNA"/>
</dbReference>
<dbReference type="PROSITE" id="PS51257">
    <property type="entry name" value="PROKAR_LIPOPROTEIN"/>
    <property type="match status" value="1"/>
</dbReference>
<evidence type="ECO:0000313" key="1">
    <source>
        <dbReference type="EMBL" id="PQJ33205.1"/>
    </source>
</evidence>
<proteinExistence type="predicted"/>
<keyword evidence="2" id="KW-1185">Reference proteome</keyword>
<sequence length="302" mass="35241">MNKNLLFLLFILLTGCKNDSNIEDLDSLETNIVETVEKTNTGNQDINVSFLLDLSDRINPKKYPNPTMDFYERDAAYIRSVSTAFYSHLRGKKVRLMNDKIQVFFDPEPLNQRINKISSNLKFSFTRKTTTIEKIRDVRKVYDSMPVEIYKLAIADDKYIGSDTWKFFKTKVKDYCIEKDHRNILVVLTDGYIYHKDTKFKEENKSTYLTPQTIRAAGLNSSKWEEKFNDHGYGFIPAIEGLDNLEVLVLGINPDNKNPYEEDVIRKYWSEWFDAMGIKKYEIKTAGLPANMDKVIKDFILK</sequence>
<name>A0A2S7UE38_9FLAO</name>
<evidence type="ECO:0008006" key="3">
    <source>
        <dbReference type="Google" id="ProtNLM"/>
    </source>
</evidence>
<accession>A0A2S7UE38</accession>
<protein>
    <recommendedName>
        <fullName evidence="3">VWFA domain-containing protein</fullName>
    </recommendedName>
</protein>
<comment type="caution">
    <text evidence="1">The sequence shown here is derived from an EMBL/GenBank/DDBJ whole genome shotgun (WGS) entry which is preliminary data.</text>
</comment>
<organism evidence="1 2">
    <name type="scientific">Nonlabens arenilitoris</name>
    <dbReference type="NCBI Taxonomy" id="1217969"/>
    <lineage>
        <taxon>Bacteria</taxon>
        <taxon>Pseudomonadati</taxon>
        <taxon>Bacteroidota</taxon>
        <taxon>Flavobacteriia</taxon>
        <taxon>Flavobacteriales</taxon>
        <taxon>Flavobacteriaceae</taxon>
        <taxon>Nonlabens</taxon>
    </lineage>
</organism>
<evidence type="ECO:0000313" key="2">
    <source>
        <dbReference type="Proteomes" id="UP000239747"/>
    </source>
</evidence>
<dbReference type="Proteomes" id="UP000239747">
    <property type="component" value="Unassembled WGS sequence"/>
</dbReference>
<gene>
    <name evidence="1" type="ORF">BST92_10760</name>
</gene>